<evidence type="ECO:0000256" key="3">
    <source>
        <dbReference type="ARBA" id="ARBA00023163"/>
    </source>
</evidence>
<keyword evidence="1" id="KW-0805">Transcription regulation</keyword>
<dbReference type="PANTHER" id="PTHR42756:SF1">
    <property type="entry name" value="TRANSCRIPTIONAL REPRESSOR OF EMRAB OPERON"/>
    <property type="match status" value="1"/>
</dbReference>
<organism evidence="5 6">
    <name type="scientific">Asticcacaulis machinosus</name>
    <dbReference type="NCBI Taxonomy" id="2984211"/>
    <lineage>
        <taxon>Bacteria</taxon>
        <taxon>Pseudomonadati</taxon>
        <taxon>Pseudomonadota</taxon>
        <taxon>Alphaproteobacteria</taxon>
        <taxon>Caulobacterales</taxon>
        <taxon>Caulobacteraceae</taxon>
        <taxon>Asticcacaulis</taxon>
    </lineage>
</organism>
<dbReference type="Proteomes" id="UP001218579">
    <property type="component" value="Unassembled WGS sequence"/>
</dbReference>
<sequence>MRLGLPAYNNYLPHYLERLAALVSDIAAPAYEARDLSSTEWRILALLSTHERLPQKDVSPGIGVEKVVAWRAITALRKKRYISREFCEGDYRAYDLFLTEAGRLKYEETVPSALHRAASLMPELSYDELTQLLGLLKRLGGPDTGNADAVNDFRASERATAA</sequence>
<protein>
    <submittedName>
        <fullName evidence="5">MarR family transcriptional regulator</fullName>
    </submittedName>
</protein>
<evidence type="ECO:0000313" key="6">
    <source>
        <dbReference type="Proteomes" id="UP001218579"/>
    </source>
</evidence>
<evidence type="ECO:0000313" key="5">
    <source>
        <dbReference type="EMBL" id="MDC7677714.1"/>
    </source>
</evidence>
<feature type="domain" description="HTH marR-type" evidence="4">
    <location>
        <begin position="9"/>
        <end position="141"/>
    </location>
</feature>
<reference evidence="5 6" key="1">
    <citation type="submission" date="2023-01" db="EMBL/GenBank/DDBJ databases">
        <title>Novel species of the genus Asticcacaulis isolated from rivers.</title>
        <authorList>
            <person name="Lu H."/>
        </authorList>
    </citation>
    <scope>NUCLEOTIDE SEQUENCE [LARGE SCALE GENOMIC DNA]</scope>
    <source>
        <strain evidence="5 6">LKC15W</strain>
    </source>
</reference>
<dbReference type="InterPro" id="IPR036388">
    <property type="entry name" value="WH-like_DNA-bd_sf"/>
</dbReference>
<evidence type="ECO:0000256" key="2">
    <source>
        <dbReference type="ARBA" id="ARBA00023125"/>
    </source>
</evidence>
<dbReference type="PROSITE" id="PS50995">
    <property type="entry name" value="HTH_MARR_2"/>
    <property type="match status" value="1"/>
</dbReference>
<proteinExistence type="predicted"/>
<gene>
    <name evidence="5" type="ORF">PQU98_16340</name>
</gene>
<dbReference type="EMBL" id="JAQQKV010000004">
    <property type="protein sequence ID" value="MDC7677714.1"/>
    <property type="molecule type" value="Genomic_DNA"/>
</dbReference>
<keyword evidence="2" id="KW-0238">DNA-binding</keyword>
<dbReference type="SUPFAM" id="SSF46785">
    <property type="entry name" value="Winged helix' DNA-binding domain"/>
    <property type="match status" value="1"/>
</dbReference>
<dbReference type="InterPro" id="IPR000835">
    <property type="entry name" value="HTH_MarR-typ"/>
</dbReference>
<dbReference type="PANTHER" id="PTHR42756">
    <property type="entry name" value="TRANSCRIPTIONAL REGULATOR, MARR"/>
    <property type="match status" value="1"/>
</dbReference>
<accession>A0ABT5HN95</accession>
<dbReference type="InterPro" id="IPR036390">
    <property type="entry name" value="WH_DNA-bd_sf"/>
</dbReference>
<evidence type="ECO:0000256" key="1">
    <source>
        <dbReference type="ARBA" id="ARBA00023015"/>
    </source>
</evidence>
<keyword evidence="6" id="KW-1185">Reference proteome</keyword>
<dbReference type="SMART" id="SM00347">
    <property type="entry name" value="HTH_MARR"/>
    <property type="match status" value="1"/>
</dbReference>
<name>A0ABT5HN95_9CAUL</name>
<comment type="caution">
    <text evidence="5">The sequence shown here is derived from an EMBL/GenBank/DDBJ whole genome shotgun (WGS) entry which is preliminary data.</text>
</comment>
<keyword evidence="3" id="KW-0804">Transcription</keyword>
<dbReference type="Gene3D" id="1.10.10.10">
    <property type="entry name" value="Winged helix-like DNA-binding domain superfamily/Winged helix DNA-binding domain"/>
    <property type="match status" value="1"/>
</dbReference>
<evidence type="ECO:0000259" key="4">
    <source>
        <dbReference type="PROSITE" id="PS50995"/>
    </source>
</evidence>
<dbReference type="Pfam" id="PF01047">
    <property type="entry name" value="MarR"/>
    <property type="match status" value="1"/>
</dbReference>
<dbReference type="RefSeq" id="WP_272746032.1">
    <property type="nucleotide sequence ID" value="NZ_JAQQKV010000004.1"/>
</dbReference>